<reference evidence="1" key="1">
    <citation type="journal article" date="2022" name="Int. J. Mol. Sci.">
        <title>Draft Genome of Tanacetum Coccineum: Genomic Comparison of Closely Related Tanacetum-Family Plants.</title>
        <authorList>
            <person name="Yamashiro T."/>
            <person name="Shiraishi A."/>
            <person name="Nakayama K."/>
            <person name="Satake H."/>
        </authorList>
    </citation>
    <scope>NUCLEOTIDE SEQUENCE</scope>
</reference>
<organism evidence="1 2">
    <name type="scientific">Tanacetum coccineum</name>
    <dbReference type="NCBI Taxonomy" id="301880"/>
    <lineage>
        <taxon>Eukaryota</taxon>
        <taxon>Viridiplantae</taxon>
        <taxon>Streptophyta</taxon>
        <taxon>Embryophyta</taxon>
        <taxon>Tracheophyta</taxon>
        <taxon>Spermatophyta</taxon>
        <taxon>Magnoliopsida</taxon>
        <taxon>eudicotyledons</taxon>
        <taxon>Gunneridae</taxon>
        <taxon>Pentapetalae</taxon>
        <taxon>asterids</taxon>
        <taxon>campanulids</taxon>
        <taxon>Asterales</taxon>
        <taxon>Asteraceae</taxon>
        <taxon>Asteroideae</taxon>
        <taxon>Anthemideae</taxon>
        <taxon>Anthemidinae</taxon>
        <taxon>Tanacetum</taxon>
    </lineage>
</organism>
<reference evidence="1" key="2">
    <citation type="submission" date="2022-01" db="EMBL/GenBank/DDBJ databases">
        <authorList>
            <person name="Yamashiro T."/>
            <person name="Shiraishi A."/>
            <person name="Satake H."/>
            <person name="Nakayama K."/>
        </authorList>
    </citation>
    <scope>NUCLEOTIDE SEQUENCE</scope>
</reference>
<gene>
    <name evidence="1" type="ORF">Tco_0725392</name>
</gene>
<dbReference type="Proteomes" id="UP001151760">
    <property type="component" value="Unassembled WGS sequence"/>
</dbReference>
<name>A0ABQ4YEW9_9ASTR</name>
<evidence type="ECO:0000313" key="2">
    <source>
        <dbReference type="Proteomes" id="UP001151760"/>
    </source>
</evidence>
<accession>A0ABQ4YEW9</accession>
<comment type="caution">
    <text evidence="1">The sequence shown here is derived from an EMBL/GenBank/DDBJ whole genome shotgun (WGS) entry which is preliminary data.</text>
</comment>
<keyword evidence="2" id="KW-1185">Reference proteome</keyword>
<evidence type="ECO:0000313" key="1">
    <source>
        <dbReference type="EMBL" id="GJS75511.1"/>
    </source>
</evidence>
<protein>
    <submittedName>
        <fullName evidence="1">Uncharacterized protein</fullName>
    </submittedName>
</protein>
<dbReference type="EMBL" id="BQNB010010308">
    <property type="protein sequence ID" value="GJS75511.1"/>
    <property type="molecule type" value="Genomic_DNA"/>
</dbReference>
<proteinExistence type="predicted"/>
<sequence>MEQQHQNVERNKKTGALEEINSIEKRIDKGSAMPFDNDHRLILLQKIEVIDKFTLMDLIQKAHAQWDIEGDENSKFFHGLINQKRRNQMINGIMVKGN</sequence>